<dbReference type="Proteomes" id="UP000095759">
    <property type="component" value="Unassembled WGS sequence"/>
</dbReference>
<evidence type="ECO:0000313" key="4">
    <source>
        <dbReference type="EMBL" id="OEJ27120.1"/>
    </source>
</evidence>
<evidence type="ECO:0000313" key="5">
    <source>
        <dbReference type="Proteomes" id="UP000095759"/>
    </source>
</evidence>
<dbReference type="InterPro" id="IPR009061">
    <property type="entry name" value="DNA-bd_dom_put_sf"/>
</dbReference>
<evidence type="ECO:0000259" key="3">
    <source>
        <dbReference type="PROSITE" id="PS50937"/>
    </source>
</evidence>
<name>A0A1E5PC59_9ACTN</name>
<dbReference type="InterPro" id="IPR047057">
    <property type="entry name" value="MerR_fam"/>
</dbReference>
<proteinExistence type="predicted"/>
<sequence>MRIGELAALAGVTPRAVRHYHHQGLLPEPPRRPNGYRVYGVRHAVVLARIRRLTELGLGLDEVRDVLADDAGAELAVVLRELDDDLARQETEIRRRRERLGELLAQAEAGTLPAEGPLPPALAGLLGALPVTDSPSAAKDRAHLTLLAGDGRGDAVLEALAPVTQDPRVPALYERLDALADAPLGDPRIGPLADELAAAVPDAVIAAIPAEGPVAAAGAYGDAMLADFAPAQAAVVRRVMELLAERMRR</sequence>
<dbReference type="PANTHER" id="PTHR30204:SF93">
    <property type="entry name" value="HTH MERR-TYPE DOMAIN-CONTAINING PROTEIN"/>
    <property type="match status" value="1"/>
</dbReference>
<dbReference type="SUPFAM" id="SSF46955">
    <property type="entry name" value="Putative DNA-binding domain"/>
    <property type="match status" value="1"/>
</dbReference>
<dbReference type="AlphaFoldDB" id="A0A1E5PC59"/>
<dbReference type="GO" id="GO:0003700">
    <property type="term" value="F:DNA-binding transcription factor activity"/>
    <property type="evidence" value="ECO:0007669"/>
    <property type="project" value="InterPro"/>
</dbReference>
<accession>A0A1E5PC59</accession>
<dbReference type="RefSeq" id="WP_069928985.1">
    <property type="nucleotide sequence ID" value="NZ_MEHI01000001.1"/>
</dbReference>
<dbReference type="GO" id="GO:0003677">
    <property type="term" value="F:DNA binding"/>
    <property type="evidence" value="ECO:0007669"/>
    <property type="project" value="UniProtKB-KW"/>
</dbReference>
<keyword evidence="2" id="KW-0175">Coiled coil</keyword>
<feature type="coiled-coil region" evidence="2">
    <location>
        <begin position="79"/>
        <end position="106"/>
    </location>
</feature>
<evidence type="ECO:0000256" key="2">
    <source>
        <dbReference type="SAM" id="Coils"/>
    </source>
</evidence>
<dbReference type="Pfam" id="PF13411">
    <property type="entry name" value="MerR_1"/>
    <property type="match status" value="1"/>
</dbReference>
<dbReference type="PANTHER" id="PTHR30204">
    <property type="entry name" value="REDOX-CYCLING DRUG-SENSING TRANSCRIPTIONAL ACTIVATOR SOXR"/>
    <property type="match status" value="1"/>
</dbReference>
<dbReference type="SMART" id="SM00422">
    <property type="entry name" value="HTH_MERR"/>
    <property type="match status" value="1"/>
</dbReference>
<dbReference type="CDD" id="cd00592">
    <property type="entry name" value="HTH_MerR-like"/>
    <property type="match status" value="1"/>
</dbReference>
<dbReference type="InterPro" id="IPR000551">
    <property type="entry name" value="MerR-type_HTH_dom"/>
</dbReference>
<keyword evidence="1" id="KW-0238">DNA-binding</keyword>
<organism evidence="4 5">
    <name type="scientific">Streptomyces agglomeratus</name>
    <dbReference type="NCBI Taxonomy" id="285458"/>
    <lineage>
        <taxon>Bacteria</taxon>
        <taxon>Bacillati</taxon>
        <taxon>Actinomycetota</taxon>
        <taxon>Actinomycetes</taxon>
        <taxon>Kitasatosporales</taxon>
        <taxon>Streptomycetaceae</taxon>
        <taxon>Streptomyces</taxon>
    </lineage>
</organism>
<dbReference type="EMBL" id="MEHJ01000001">
    <property type="protein sequence ID" value="OEJ27120.1"/>
    <property type="molecule type" value="Genomic_DNA"/>
</dbReference>
<comment type="caution">
    <text evidence="4">The sequence shown here is derived from an EMBL/GenBank/DDBJ whole genome shotgun (WGS) entry which is preliminary data.</text>
</comment>
<dbReference type="PROSITE" id="PS50937">
    <property type="entry name" value="HTH_MERR_2"/>
    <property type="match status" value="1"/>
</dbReference>
<dbReference type="Gene3D" id="1.10.1660.10">
    <property type="match status" value="1"/>
</dbReference>
<reference evidence="4 5" key="1">
    <citation type="submission" date="2016-08" db="EMBL/GenBank/DDBJ databases">
        <title>Complete genome sequence of Streptomyces agglomeratus strain 6-3-2, a novel anti-MRSA actinomycete isolated from Wuli of Tebit, China.</title>
        <authorList>
            <person name="Chen X."/>
        </authorList>
    </citation>
    <scope>NUCLEOTIDE SEQUENCE [LARGE SCALE GENOMIC DNA]</scope>
    <source>
        <strain evidence="4 5">6-3-2</strain>
    </source>
</reference>
<dbReference type="PRINTS" id="PR00040">
    <property type="entry name" value="HTHMERR"/>
</dbReference>
<dbReference type="OrthoDB" id="4569196at2"/>
<keyword evidence="5" id="KW-1185">Reference proteome</keyword>
<feature type="domain" description="HTH merR-type" evidence="3">
    <location>
        <begin position="1"/>
        <end position="69"/>
    </location>
</feature>
<dbReference type="STRING" id="285458.BGM19_12915"/>
<evidence type="ECO:0000256" key="1">
    <source>
        <dbReference type="ARBA" id="ARBA00023125"/>
    </source>
</evidence>
<gene>
    <name evidence="4" type="ORF">AS594_24200</name>
</gene>
<protein>
    <submittedName>
        <fullName evidence="4">MerR family transcriptional regulator</fullName>
    </submittedName>
</protein>